<evidence type="ECO:0000313" key="15">
    <source>
        <dbReference type="EMBL" id="EQA38086.1"/>
    </source>
</evidence>
<evidence type="ECO:0000259" key="13">
    <source>
        <dbReference type="Pfam" id="PF13090"/>
    </source>
</evidence>
<keyword evidence="1 8" id="KW-0597">Phosphoprotein</keyword>
<comment type="catalytic activity">
    <reaction evidence="8 9">
        <text>[phosphate](n) + ATP = [phosphate](n+1) + ADP</text>
        <dbReference type="Rhea" id="RHEA:19573"/>
        <dbReference type="Rhea" id="RHEA-COMP:9859"/>
        <dbReference type="Rhea" id="RHEA-COMP:14280"/>
        <dbReference type="ChEBI" id="CHEBI:16838"/>
        <dbReference type="ChEBI" id="CHEBI:30616"/>
        <dbReference type="ChEBI" id="CHEBI:456216"/>
        <dbReference type="EC" id="2.7.4.1"/>
    </reaction>
</comment>
<feature type="active site" description="Phosphohistidine intermediate" evidence="8">
    <location>
        <position position="478"/>
    </location>
</feature>
<dbReference type="SUPFAM" id="SSF56024">
    <property type="entry name" value="Phospholipase D/nuclease"/>
    <property type="match status" value="2"/>
</dbReference>
<feature type="domain" description="Polyphosphate kinase N-terminal" evidence="12">
    <location>
        <begin position="49"/>
        <end position="154"/>
    </location>
</feature>
<name>V6HDC1_9LEPT</name>
<feature type="domain" description="Polyphosphate kinase C-terminal" evidence="13">
    <location>
        <begin position="546"/>
        <end position="718"/>
    </location>
</feature>
<evidence type="ECO:0000256" key="6">
    <source>
        <dbReference type="ARBA" id="ARBA00022840"/>
    </source>
</evidence>
<dbReference type="InterPro" id="IPR036830">
    <property type="entry name" value="PP_kinase_middle_dom_sf"/>
</dbReference>
<keyword evidence="6 8" id="KW-0067">ATP-binding</keyword>
<evidence type="ECO:0000256" key="5">
    <source>
        <dbReference type="ARBA" id="ARBA00022777"/>
    </source>
</evidence>
<feature type="binding site" evidence="8">
    <location>
        <position position="511"/>
    </location>
    <ligand>
        <name>ATP</name>
        <dbReference type="ChEBI" id="CHEBI:30616"/>
    </ligand>
</feature>
<dbReference type="Pfam" id="PF02503">
    <property type="entry name" value="PP_kinase"/>
    <property type="match status" value="1"/>
</dbReference>
<dbReference type="NCBIfam" id="NF003917">
    <property type="entry name" value="PRK05443.1-1"/>
    <property type="match status" value="1"/>
</dbReference>
<evidence type="ECO:0000313" key="16">
    <source>
        <dbReference type="Proteomes" id="UP000018719"/>
    </source>
</evidence>
<keyword evidence="7 8" id="KW-0460">Magnesium</keyword>
<feature type="binding site" evidence="8">
    <location>
        <position position="607"/>
    </location>
    <ligand>
        <name>ATP</name>
        <dbReference type="ChEBI" id="CHEBI:30616"/>
    </ligand>
</feature>
<feature type="domain" description="Polyphosphate kinase C-terminal" evidence="14">
    <location>
        <begin position="374"/>
        <end position="539"/>
    </location>
</feature>
<dbReference type="CDD" id="cd09168">
    <property type="entry name" value="PLDc_PaPPK1_C2_like"/>
    <property type="match status" value="1"/>
</dbReference>
<comment type="cofactor">
    <cofactor evidence="8">
        <name>Mg(2+)</name>
        <dbReference type="ChEBI" id="CHEBI:18420"/>
    </cofactor>
</comment>
<keyword evidence="5 8" id="KW-0418">Kinase</keyword>
<evidence type="ECO:0000256" key="1">
    <source>
        <dbReference type="ARBA" id="ARBA00022553"/>
    </source>
</evidence>
<dbReference type="GO" id="GO:0008976">
    <property type="term" value="F:polyphosphate kinase activity"/>
    <property type="evidence" value="ECO:0007669"/>
    <property type="project" value="UniProtKB-UniRule"/>
</dbReference>
<evidence type="ECO:0000256" key="10">
    <source>
        <dbReference type="SAM" id="MobiDB-lite"/>
    </source>
</evidence>
<dbReference type="PIRSF" id="PIRSF015589">
    <property type="entry name" value="PP_kinase"/>
    <property type="match status" value="1"/>
</dbReference>
<dbReference type="Pfam" id="PF13089">
    <property type="entry name" value="PP_kinase_N"/>
    <property type="match status" value="1"/>
</dbReference>
<dbReference type="InterPro" id="IPR003414">
    <property type="entry name" value="PP_kinase"/>
</dbReference>
<dbReference type="GO" id="GO:0005524">
    <property type="term" value="F:ATP binding"/>
    <property type="evidence" value="ECO:0007669"/>
    <property type="project" value="UniProtKB-KW"/>
</dbReference>
<dbReference type="EC" id="2.7.4.1" evidence="8 9"/>
<dbReference type="CDD" id="cd09165">
    <property type="entry name" value="PLDc_PaPPK1_C1_like"/>
    <property type="match status" value="1"/>
</dbReference>
<dbReference type="GO" id="GO:0046872">
    <property type="term" value="F:metal ion binding"/>
    <property type="evidence" value="ECO:0007669"/>
    <property type="project" value="UniProtKB-KW"/>
</dbReference>
<dbReference type="SUPFAM" id="SSF140356">
    <property type="entry name" value="PPK N-terminal domain-like"/>
    <property type="match status" value="1"/>
</dbReference>
<proteinExistence type="inferred from homology"/>
<dbReference type="PANTHER" id="PTHR30218">
    <property type="entry name" value="POLYPHOSPHATE KINASE"/>
    <property type="match status" value="1"/>
</dbReference>
<dbReference type="Gene3D" id="3.30.1840.10">
    <property type="entry name" value="Polyphosphate kinase middle domain"/>
    <property type="match status" value="1"/>
</dbReference>
<evidence type="ECO:0000256" key="2">
    <source>
        <dbReference type="ARBA" id="ARBA00022679"/>
    </source>
</evidence>
<reference evidence="15 16" key="1">
    <citation type="submission" date="2013-05" db="EMBL/GenBank/DDBJ databases">
        <authorList>
            <person name="Harkins D.M."/>
            <person name="Durkin A.S."/>
            <person name="Brinkac L.M."/>
            <person name="Haft D.H."/>
            <person name="Selengut J.D."/>
            <person name="Sanka R."/>
            <person name="DePew J."/>
            <person name="Purushe J."/>
            <person name="Hartskeerl R.A."/>
            <person name="Ahmed A."/>
            <person name="van der Linden H."/>
            <person name="Goris M.G.A."/>
            <person name="Vinetz J.M."/>
            <person name="Sutton G.G."/>
            <person name="Nierman W.C."/>
            <person name="Fouts D.E."/>
        </authorList>
    </citation>
    <scope>NUCLEOTIDE SEQUENCE [LARGE SCALE GENOMIC DNA]</scope>
    <source>
        <strain evidence="15 16">10</strain>
    </source>
</reference>
<feature type="binding site" evidence="8">
    <location>
        <position position="448"/>
    </location>
    <ligand>
        <name>Mg(2+)</name>
        <dbReference type="ChEBI" id="CHEBI:18420"/>
    </ligand>
</feature>
<dbReference type="InterPro" id="IPR025198">
    <property type="entry name" value="PPK_N_dom"/>
</dbReference>
<accession>V6HDC1</accession>
<dbReference type="FunFam" id="3.30.870.10:FF:000001">
    <property type="entry name" value="Polyphosphate kinase"/>
    <property type="match status" value="1"/>
</dbReference>
<dbReference type="NCBIfam" id="TIGR03705">
    <property type="entry name" value="poly_P_kin"/>
    <property type="match status" value="1"/>
</dbReference>
<evidence type="ECO:0000259" key="11">
    <source>
        <dbReference type="Pfam" id="PF02503"/>
    </source>
</evidence>
<evidence type="ECO:0000259" key="14">
    <source>
        <dbReference type="Pfam" id="PF17941"/>
    </source>
</evidence>
<evidence type="ECO:0000256" key="9">
    <source>
        <dbReference type="RuleBase" id="RU003800"/>
    </source>
</evidence>
<feature type="domain" description="Polyphosphate kinase middle" evidence="11">
    <location>
        <begin position="166"/>
        <end position="347"/>
    </location>
</feature>
<evidence type="ECO:0000259" key="12">
    <source>
        <dbReference type="Pfam" id="PF13089"/>
    </source>
</evidence>
<organism evidence="15 16">
    <name type="scientific">Leptospira inadai serovar Lyme str. 10</name>
    <dbReference type="NCBI Taxonomy" id="1049790"/>
    <lineage>
        <taxon>Bacteria</taxon>
        <taxon>Pseudomonadati</taxon>
        <taxon>Spirochaetota</taxon>
        <taxon>Spirochaetia</taxon>
        <taxon>Leptospirales</taxon>
        <taxon>Leptospiraceae</taxon>
        <taxon>Leptospira</taxon>
    </lineage>
</organism>
<dbReference type="AlphaFoldDB" id="V6HDC1"/>
<dbReference type="InterPro" id="IPR041108">
    <property type="entry name" value="PP_kinase_C_1"/>
</dbReference>
<dbReference type="PANTHER" id="PTHR30218:SF0">
    <property type="entry name" value="POLYPHOSPHATE KINASE"/>
    <property type="match status" value="1"/>
</dbReference>
<evidence type="ECO:0000256" key="8">
    <source>
        <dbReference type="HAMAP-Rule" id="MF_00347"/>
    </source>
</evidence>
<comment type="similarity">
    <text evidence="8 9">Belongs to the polyphosphate kinase 1 (PPK1) family.</text>
</comment>
<dbReference type="Gene3D" id="3.30.870.10">
    <property type="entry name" value="Endonuclease Chain A"/>
    <property type="match status" value="2"/>
</dbReference>
<dbReference type="Gene3D" id="1.20.58.310">
    <property type="entry name" value="Polyphosphate kinase N-terminal domain"/>
    <property type="match status" value="1"/>
</dbReference>
<evidence type="ECO:0000256" key="4">
    <source>
        <dbReference type="ARBA" id="ARBA00022741"/>
    </source>
</evidence>
<sequence length="726" mass="83594">MTPAAVLLNKEERRIPSVAQKTKSAETHPTENGVHNSKDPIHLGNPDIFFDRELSWIDFNRRVLEEANDHDNPLLERLKFLCITESNLDEFYMVRVAGIRNMLAEGNDENSLNGQRASEILSELSKKVQVFVKDQYETFDLTLRQLKENGIHIIIDPKELSASEIEQIRQYYKDDVSPILTPLSIDPSHPFPHILNRSLNLAILLSTDDEKTGMKKDLFAVVQVPSVLPRFFQLKSQGKVRRFFPLEAIITLHVDDLFYGMEVKEIYPFRIIRDADISIDEEASVKDLLITMKKEIRNRIWGDAVRMDIHEGTSPFVKNTLKELLELQDNEMFDVPSLLNLNDTMYFYGLEHTSKLKYPFFQQKLTLKFDSPEKIFEAIQRKDRLLHHPYQSFAAIEELLRISSEDPKVLGIKMTLYRTSGDSPIIQYLGQAAENGKQVTVLVELKARFDEERNIKWAQKLEERGVHVVYGVVGLKIHCKMLMIVRREDEHLMRYVHLGTGNYNSTTSRYYTDLSFFTVNKEITEDVATIFNTITSYAKMPHLNQLAASPHNLKATFLELIEKETENAKAGKPARIVFKMNSLVDPHIILAMYKASQAGVIIELIIRGICCLKPGLPGISENITVISIVGRFLEHTRIYYFLSGGEESIFLASADCMPRNFERRIEVLFPILDVKHKDRIKKILDVQLNDNVKARILHSDGAYRKRERLQGEKAVDSQIERMNFAE</sequence>
<dbReference type="Pfam" id="PF17941">
    <property type="entry name" value="PP_kinase_C_1"/>
    <property type="match status" value="1"/>
</dbReference>
<feature type="binding site" evidence="8">
    <location>
        <position position="418"/>
    </location>
    <ligand>
        <name>Mg(2+)</name>
        <dbReference type="ChEBI" id="CHEBI:18420"/>
    </ligand>
</feature>
<comment type="PTM">
    <text evidence="8 9">An intermediate of this reaction is the autophosphorylated ppk in which a phosphate is covalently linked to a histidine residue through a N-P bond.</text>
</comment>
<dbReference type="GO" id="GO:0006799">
    <property type="term" value="P:polyphosphate biosynthetic process"/>
    <property type="evidence" value="ECO:0007669"/>
    <property type="project" value="UniProtKB-UniRule"/>
</dbReference>
<feature type="binding site" evidence="8">
    <location>
        <position position="635"/>
    </location>
    <ligand>
        <name>ATP</name>
        <dbReference type="ChEBI" id="CHEBI:30616"/>
    </ligand>
</feature>
<dbReference type="STRING" id="1049790.LEP1GSC047_3666"/>
<keyword evidence="4 8" id="KW-0547">Nucleotide-binding</keyword>
<dbReference type="NCBIfam" id="NF003921">
    <property type="entry name" value="PRK05443.2-2"/>
    <property type="match status" value="1"/>
</dbReference>
<dbReference type="GO" id="GO:0009358">
    <property type="term" value="C:polyphosphate kinase complex"/>
    <property type="evidence" value="ECO:0007669"/>
    <property type="project" value="InterPro"/>
</dbReference>
<dbReference type="InterPro" id="IPR036832">
    <property type="entry name" value="PPK_N_dom_sf"/>
</dbReference>
<feature type="region of interest" description="Disordered" evidence="10">
    <location>
        <begin position="12"/>
        <end position="40"/>
    </location>
</feature>
<comment type="function">
    <text evidence="8 9">Catalyzes the reversible transfer of the terminal phosphate of ATP to form a long-chain polyphosphate (polyP).</text>
</comment>
<protein>
    <recommendedName>
        <fullName evidence="8 9">Polyphosphate kinase</fullName>
        <ecNumber evidence="8 9">2.7.4.1</ecNumber>
    </recommendedName>
    <alternativeName>
        <fullName evidence="8">ATP-polyphosphate phosphotransferase</fullName>
    </alternativeName>
    <alternativeName>
        <fullName evidence="8">Polyphosphoric acid kinase</fullName>
    </alternativeName>
</protein>
<keyword evidence="2 8" id="KW-0808">Transferase</keyword>
<keyword evidence="3 8" id="KW-0479">Metal-binding</keyword>
<gene>
    <name evidence="15" type="primary">ppk1</name>
    <name evidence="8" type="synonym">ppk</name>
    <name evidence="15" type="ORF">LEP1GSC047_3666</name>
</gene>
<dbReference type="EMBL" id="AHMM02000015">
    <property type="protein sequence ID" value="EQA38086.1"/>
    <property type="molecule type" value="Genomic_DNA"/>
</dbReference>
<evidence type="ECO:0000256" key="7">
    <source>
        <dbReference type="ARBA" id="ARBA00022842"/>
    </source>
</evidence>
<dbReference type="Pfam" id="PF13090">
    <property type="entry name" value="PP_kinase_C"/>
    <property type="match status" value="1"/>
</dbReference>
<dbReference type="InterPro" id="IPR025200">
    <property type="entry name" value="PPK_C_dom2"/>
</dbReference>
<feature type="binding site" evidence="8">
    <location>
        <position position="87"/>
    </location>
    <ligand>
        <name>ATP</name>
        <dbReference type="ChEBI" id="CHEBI:30616"/>
    </ligand>
</feature>
<dbReference type="SUPFAM" id="SSF143724">
    <property type="entry name" value="PHP14-like"/>
    <property type="match status" value="1"/>
</dbReference>
<evidence type="ECO:0000256" key="3">
    <source>
        <dbReference type="ARBA" id="ARBA00022723"/>
    </source>
</evidence>
<dbReference type="HAMAP" id="MF_00347">
    <property type="entry name" value="Polyphosphate_kinase"/>
    <property type="match status" value="1"/>
</dbReference>
<dbReference type="Proteomes" id="UP000018719">
    <property type="component" value="Unassembled WGS sequence"/>
</dbReference>
<dbReference type="NCBIfam" id="NF003918">
    <property type="entry name" value="PRK05443.1-2"/>
    <property type="match status" value="1"/>
</dbReference>
<comment type="caution">
    <text evidence="15">The sequence shown here is derived from an EMBL/GenBank/DDBJ whole genome shotgun (WGS) entry which is preliminary data.</text>
</comment>
<dbReference type="InterPro" id="IPR024953">
    <property type="entry name" value="PP_kinase_middle"/>
</dbReference>